<proteinExistence type="predicted"/>
<feature type="region of interest" description="Disordered" evidence="1">
    <location>
        <begin position="322"/>
        <end position="350"/>
    </location>
</feature>
<dbReference type="Proteomes" id="UP000256690">
    <property type="component" value="Unassembled WGS sequence"/>
</dbReference>
<dbReference type="AlphaFoldDB" id="A0A3D8T287"/>
<comment type="caution">
    <text evidence="2">The sequence shown here is derived from an EMBL/GenBank/DDBJ whole genome shotgun (WGS) entry which is preliminary data.</text>
</comment>
<reference evidence="2 3" key="1">
    <citation type="journal article" date="2018" name="IMA Fungus">
        <title>IMA Genome-F 9: Draft genome sequence of Annulohypoxylon stygium, Aspergillus mulundensis, Berkeleyomyces basicola (syn. Thielaviopsis basicola), Ceratocystis smalleyi, two Cercospora beticola strains, Coleophoma cylindrospora, Fusarium fracticaudum, Phialophora cf. hyalina, and Morchella septimelata.</title>
        <authorList>
            <person name="Wingfield B.D."/>
            <person name="Bills G.F."/>
            <person name="Dong Y."/>
            <person name="Huang W."/>
            <person name="Nel W.J."/>
            <person name="Swalarsk-Parry B.S."/>
            <person name="Vaghefi N."/>
            <person name="Wilken P.M."/>
            <person name="An Z."/>
            <person name="de Beer Z.W."/>
            <person name="De Vos L."/>
            <person name="Chen L."/>
            <person name="Duong T.A."/>
            <person name="Gao Y."/>
            <person name="Hammerbacher A."/>
            <person name="Kikkert J.R."/>
            <person name="Li Y."/>
            <person name="Li H."/>
            <person name="Li K."/>
            <person name="Li Q."/>
            <person name="Liu X."/>
            <person name="Ma X."/>
            <person name="Naidoo K."/>
            <person name="Pethybridge S.J."/>
            <person name="Sun J."/>
            <person name="Steenkamp E.T."/>
            <person name="van der Nest M.A."/>
            <person name="van Wyk S."/>
            <person name="Wingfield M.J."/>
            <person name="Xiong C."/>
            <person name="Yue Q."/>
            <person name="Zhang X."/>
        </authorList>
    </citation>
    <scope>NUCLEOTIDE SEQUENCE [LARGE SCALE GENOMIC DNA]</scope>
    <source>
        <strain evidence="2 3">DSM 5745</strain>
    </source>
</reference>
<evidence type="ECO:0000256" key="1">
    <source>
        <dbReference type="SAM" id="MobiDB-lite"/>
    </source>
</evidence>
<dbReference type="EMBL" id="PVWQ01000001">
    <property type="protein sequence ID" value="RDW92685.1"/>
    <property type="molecule type" value="Genomic_DNA"/>
</dbReference>
<feature type="compositionally biased region" description="Basic and acidic residues" evidence="1">
    <location>
        <begin position="327"/>
        <end position="343"/>
    </location>
</feature>
<name>A0A3D8T287_9EURO</name>
<evidence type="ECO:0000313" key="3">
    <source>
        <dbReference type="Proteomes" id="UP000256690"/>
    </source>
</evidence>
<evidence type="ECO:0000313" key="2">
    <source>
        <dbReference type="EMBL" id="RDW92685.1"/>
    </source>
</evidence>
<keyword evidence="3" id="KW-1185">Reference proteome</keyword>
<dbReference type="GeneID" id="38110377"/>
<organism evidence="2 3">
    <name type="scientific">Aspergillus mulundensis</name>
    <dbReference type="NCBI Taxonomy" id="1810919"/>
    <lineage>
        <taxon>Eukaryota</taxon>
        <taxon>Fungi</taxon>
        <taxon>Dikarya</taxon>
        <taxon>Ascomycota</taxon>
        <taxon>Pezizomycotina</taxon>
        <taxon>Eurotiomycetes</taxon>
        <taxon>Eurotiomycetidae</taxon>
        <taxon>Eurotiales</taxon>
        <taxon>Aspergillaceae</taxon>
        <taxon>Aspergillus</taxon>
        <taxon>Aspergillus subgen. Nidulantes</taxon>
    </lineage>
</organism>
<accession>A0A3D8T287</accession>
<dbReference type="RefSeq" id="XP_026607868.1">
    <property type="nucleotide sequence ID" value="XM_026742023.1"/>
</dbReference>
<protein>
    <submittedName>
        <fullName evidence="2">Uncharacterized protein</fullName>
    </submittedName>
</protein>
<sequence>MSGLKSNRIGSANVALRLGGTAVIVSVSLLLGKARIKDKAGWAYSSASLPNAPDAVDLCVVEPEQRIARRGEEVVVDARDERVAGCMGACKEDALEGADVGQIDQHELDDVPVGRHLQEGVVEVADDWTRVVPQSVWPRVWRHVLAVVVRVQHRPKVLLPVDDRPIVDVAAAGPRRSVDADGRRIGRQRPLLDRAIAIGDVLAVAGERGHGAIVQRIGGGGQGGPVRPLPVRLVALVAALVAHCLLIQPEEMAVPGEEVGGAVDDWGVEDVGGLEVVEPRSGPRDQRRVEDGGSLGHTLQRVDVVPPLPLAEIAPVLPRAGIAVGKGHKEGENGPDKRPRGEHGDDDDGG</sequence>
<gene>
    <name evidence="2" type="ORF">DSM5745_00007</name>
</gene>